<evidence type="ECO:0000256" key="5">
    <source>
        <dbReference type="ARBA" id="ARBA00049360"/>
    </source>
</evidence>
<comment type="similarity">
    <text evidence="1">Belongs to the actin family.</text>
</comment>
<organism evidence="6">
    <name type="scientific">Blastocystis hominis</name>
    <dbReference type="NCBI Taxonomy" id="12968"/>
    <lineage>
        <taxon>Eukaryota</taxon>
        <taxon>Sar</taxon>
        <taxon>Stramenopiles</taxon>
        <taxon>Bigyra</taxon>
        <taxon>Opalozoa</taxon>
        <taxon>Opalinata</taxon>
        <taxon>Blastocystidae</taxon>
        <taxon>Blastocystis</taxon>
    </lineage>
</organism>
<comment type="catalytic activity">
    <reaction evidence="5">
        <text>ATP + H2O = ADP + phosphate + H(+)</text>
        <dbReference type="Rhea" id="RHEA:13065"/>
        <dbReference type="ChEBI" id="CHEBI:15377"/>
        <dbReference type="ChEBI" id="CHEBI:15378"/>
        <dbReference type="ChEBI" id="CHEBI:30616"/>
        <dbReference type="ChEBI" id="CHEBI:43474"/>
        <dbReference type="ChEBI" id="CHEBI:456216"/>
    </reaction>
</comment>
<dbReference type="Pfam" id="PF00022">
    <property type="entry name" value="Actin"/>
    <property type="match status" value="1"/>
</dbReference>
<evidence type="ECO:0000256" key="2">
    <source>
        <dbReference type="ARBA" id="ARBA00022741"/>
    </source>
</evidence>
<sequence length="135" mass="14795">MVPEALFHPSDIGIRQSGIGECAGSCLQAFSPGIRELLARNVVLSGGTSCTPNFKARVEYPGKRTSELCEIAPYIEAGKELRVFQMNDPIGDTWRGGALLANEQYANVAISREMYEEQGPSRLLPFAFQRDVLCV</sequence>
<name>D8MBD1_BLAHO</name>
<dbReference type="PANTHER" id="PTHR11937">
    <property type="entry name" value="ACTIN"/>
    <property type="match status" value="1"/>
</dbReference>
<accession>D8MBD1</accession>
<dbReference type="GO" id="GO:0005524">
    <property type="term" value="F:ATP binding"/>
    <property type="evidence" value="ECO:0007669"/>
    <property type="project" value="UniProtKB-KW"/>
</dbReference>
<reference evidence="6" key="1">
    <citation type="submission" date="2010-02" db="EMBL/GenBank/DDBJ databases">
        <title>Sequencing and annotation of the Blastocystis hominis genome.</title>
        <authorList>
            <person name="Wincker P."/>
        </authorList>
    </citation>
    <scope>NUCLEOTIDE SEQUENCE</scope>
    <source>
        <strain evidence="6">Singapore isolate B</strain>
    </source>
</reference>
<evidence type="ECO:0000313" key="7">
    <source>
        <dbReference type="Proteomes" id="UP000008312"/>
    </source>
</evidence>
<dbReference type="GO" id="GO:0016787">
    <property type="term" value="F:hydrolase activity"/>
    <property type="evidence" value="ECO:0007669"/>
    <property type="project" value="UniProtKB-KW"/>
</dbReference>
<protein>
    <submittedName>
        <fullName evidence="6">Uncharacterized protein</fullName>
    </submittedName>
</protein>
<evidence type="ECO:0000313" key="6">
    <source>
        <dbReference type="EMBL" id="CBK25370.2"/>
    </source>
</evidence>
<dbReference type="Gene3D" id="3.90.640.10">
    <property type="entry name" value="Actin, Chain A, domain 4"/>
    <property type="match status" value="1"/>
</dbReference>
<keyword evidence="4" id="KW-0067">ATP-binding</keyword>
<dbReference type="AlphaFoldDB" id="D8MBD1"/>
<keyword evidence="3" id="KW-0378">Hydrolase</keyword>
<dbReference type="SUPFAM" id="SSF53067">
    <property type="entry name" value="Actin-like ATPase domain"/>
    <property type="match status" value="1"/>
</dbReference>
<dbReference type="GeneID" id="24923345"/>
<dbReference type="FunFam" id="3.30.420.40:FF:000058">
    <property type="entry name" value="Putative actin-related protein 5"/>
    <property type="match status" value="1"/>
</dbReference>
<evidence type="ECO:0000256" key="4">
    <source>
        <dbReference type="ARBA" id="ARBA00022840"/>
    </source>
</evidence>
<dbReference type="RefSeq" id="XP_012899418.1">
    <property type="nucleotide sequence ID" value="XM_013043964.1"/>
</dbReference>
<dbReference type="EMBL" id="FN668691">
    <property type="protein sequence ID" value="CBK25370.2"/>
    <property type="molecule type" value="Genomic_DNA"/>
</dbReference>
<dbReference type="InterPro" id="IPR004000">
    <property type="entry name" value="Actin"/>
</dbReference>
<dbReference type="OrthoDB" id="408728at2759"/>
<dbReference type="InParanoid" id="D8MBD1"/>
<dbReference type="InterPro" id="IPR043129">
    <property type="entry name" value="ATPase_NBD"/>
</dbReference>
<dbReference type="Proteomes" id="UP000008312">
    <property type="component" value="Unassembled WGS sequence"/>
</dbReference>
<evidence type="ECO:0000256" key="3">
    <source>
        <dbReference type="ARBA" id="ARBA00022801"/>
    </source>
</evidence>
<keyword evidence="7" id="KW-1185">Reference proteome</keyword>
<keyword evidence="2" id="KW-0547">Nucleotide-binding</keyword>
<gene>
    <name evidence="6" type="ORF">GSBLH_T00007221001</name>
</gene>
<dbReference type="Gene3D" id="3.30.420.40">
    <property type="match status" value="2"/>
</dbReference>
<proteinExistence type="inferred from homology"/>
<evidence type="ECO:0000256" key="1">
    <source>
        <dbReference type="ARBA" id="ARBA00006752"/>
    </source>
</evidence>